<accession>A0A438EAB6</accession>
<organism evidence="1 2">
    <name type="scientific">Vitis vinifera</name>
    <name type="common">Grape</name>
    <dbReference type="NCBI Taxonomy" id="29760"/>
    <lineage>
        <taxon>Eukaryota</taxon>
        <taxon>Viridiplantae</taxon>
        <taxon>Streptophyta</taxon>
        <taxon>Embryophyta</taxon>
        <taxon>Tracheophyta</taxon>
        <taxon>Spermatophyta</taxon>
        <taxon>Magnoliopsida</taxon>
        <taxon>eudicotyledons</taxon>
        <taxon>Gunneridae</taxon>
        <taxon>Pentapetalae</taxon>
        <taxon>rosids</taxon>
        <taxon>Vitales</taxon>
        <taxon>Vitaceae</taxon>
        <taxon>Viteae</taxon>
        <taxon>Vitis</taxon>
    </lineage>
</organism>
<sequence length="235" mass="26315">MASYSASLLEAGIPAGWLAPECCEGVDRSARSPGGLGNRAELWAALRRAKAVSSIFEYLVSTSANALLTFRIAKKKGRNSSVKRAMKRPNATSLPVRRCNSFLFLGRCFHDCLDLIRANLYPSLADHKTQKFASTYAKGAFGRISFMPYFLKRFEDLCHQSLISGASVFESECMTLYSNRPYGVMNAVFSSSAGTWEFGDIRRRHPRKRASLARQWNPQFDLFVAKGNCLLDMHY</sequence>
<name>A0A438EAB6_VITVI</name>
<proteinExistence type="predicted"/>
<reference evidence="1 2" key="1">
    <citation type="journal article" date="2018" name="PLoS Genet.">
        <title>Population sequencing reveals clonal diversity and ancestral inbreeding in the grapevine cultivar Chardonnay.</title>
        <authorList>
            <person name="Roach M.J."/>
            <person name="Johnson D.L."/>
            <person name="Bohlmann J."/>
            <person name="van Vuuren H.J."/>
            <person name="Jones S.J."/>
            <person name="Pretorius I.S."/>
            <person name="Schmidt S.A."/>
            <person name="Borneman A.R."/>
        </authorList>
    </citation>
    <scope>NUCLEOTIDE SEQUENCE [LARGE SCALE GENOMIC DNA]</scope>
    <source>
        <strain evidence="2">cv. Chardonnay</strain>
        <tissue evidence="1">Leaf</tissue>
    </source>
</reference>
<protein>
    <submittedName>
        <fullName evidence="1">Uncharacterized protein</fullName>
    </submittedName>
</protein>
<gene>
    <name evidence="1" type="ORF">CK203_104466</name>
</gene>
<evidence type="ECO:0000313" key="2">
    <source>
        <dbReference type="Proteomes" id="UP000288805"/>
    </source>
</evidence>
<dbReference type="AlphaFoldDB" id="A0A438EAB6"/>
<evidence type="ECO:0000313" key="1">
    <source>
        <dbReference type="EMBL" id="RVW44599.1"/>
    </source>
</evidence>
<dbReference type="EMBL" id="QGNW01001348">
    <property type="protein sequence ID" value="RVW44599.1"/>
    <property type="molecule type" value="Genomic_DNA"/>
</dbReference>
<comment type="caution">
    <text evidence="1">The sequence shown here is derived from an EMBL/GenBank/DDBJ whole genome shotgun (WGS) entry which is preliminary data.</text>
</comment>
<dbReference type="Proteomes" id="UP000288805">
    <property type="component" value="Unassembled WGS sequence"/>
</dbReference>